<proteinExistence type="predicted"/>
<protein>
    <submittedName>
        <fullName evidence="1">Uncharacterized protein</fullName>
    </submittedName>
</protein>
<comment type="caution">
    <text evidence="1">The sequence shown here is derived from an EMBL/GenBank/DDBJ whole genome shotgun (WGS) entry which is preliminary data.</text>
</comment>
<dbReference type="Gene3D" id="2.20.28.30">
    <property type="entry name" value="RNA polymerase ii, chain L"/>
    <property type="match status" value="1"/>
</dbReference>
<dbReference type="AlphaFoldDB" id="A0A7C2UJ54"/>
<gene>
    <name evidence="1" type="ORF">ENO36_01740</name>
</gene>
<organism evidence="1">
    <name type="scientific">Fervidicoccus fontis</name>
    <dbReference type="NCBI Taxonomy" id="683846"/>
    <lineage>
        <taxon>Archaea</taxon>
        <taxon>Thermoproteota</taxon>
        <taxon>Thermoprotei</taxon>
        <taxon>Fervidicoccales</taxon>
        <taxon>Fervidicoccaceae</taxon>
        <taxon>Fervidicoccus</taxon>
    </lineage>
</organism>
<name>A0A7C2UJ54_9CREN</name>
<dbReference type="EMBL" id="DSFE01000039">
    <property type="protein sequence ID" value="HEU97562.1"/>
    <property type="molecule type" value="Genomic_DNA"/>
</dbReference>
<reference evidence="1" key="1">
    <citation type="journal article" date="2020" name="mSystems">
        <title>Genome- and Community-Level Interaction Insights into Carbon Utilization and Element Cycling Functions of Hydrothermarchaeota in Hydrothermal Sediment.</title>
        <authorList>
            <person name="Zhou Z."/>
            <person name="Liu Y."/>
            <person name="Xu W."/>
            <person name="Pan J."/>
            <person name="Luo Z.H."/>
            <person name="Li M."/>
        </authorList>
    </citation>
    <scope>NUCLEOTIDE SEQUENCE [LARGE SCALE GENOMIC DNA]</scope>
    <source>
        <strain evidence="1">SpSt-1259</strain>
    </source>
</reference>
<evidence type="ECO:0000313" key="1">
    <source>
        <dbReference type="EMBL" id="HEU97562.1"/>
    </source>
</evidence>
<sequence>MLNRNAVICPKCHTAMEFSMETESFGNGIKKVSTFYKCPVCGYRIQDMVIEVNRYNGSAKLKLSKYF</sequence>
<accession>A0A7C2UJ54</accession>
<dbReference type="Proteomes" id="UP000885664">
    <property type="component" value="Unassembled WGS sequence"/>
</dbReference>